<gene>
    <name evidence="7" type="ORF">Pdw03_8205</name>
</gene>
<dbReference type="InterPro" id="IPR033464">
    <property type="entry name" value="CSN8_PSD8_EIF3K"/>
</dbReference>
<sequence>MELPPLTMEQLSQLVASNAPPSQLFEGLSRYELQACIISAGVNCSSTDDAHSTLLSLFYSGFFLVHLLTDQVPEARALTKRIPEALLQQDPSLQNCLALLRAVWQTQHGQVYQVLRGLPWPDVLQPLVRRYESFFQDKTLIAVSRSYEAIRLVTAATHLGLDEQLAEQEDPNIITNFTKCGWTWDPEPKLLYPKPIVVSAAEPQSSNGIRKAMAMLGTRAG</sequence>
<proteinExistence type="predicted"/>
<evidence type="ECO:0000256" key="3">
    <source>
        <dbReference type="ARBA" id="ARBA00022490"/>
    </source>
</evidence>
<name>A0A7T6XNE5_PENDI</name>
<dbReference type="InterPro" id="IPR033205">
    <property type="entry name" value="COP9_CSN8"/>
</dbReference>
<dbReference type="GeneID" id="26234438"/>
<reference evidence="7 8" key="1">
    <citation type="submission" date="2020-08" db="EMBL/GenBank/DDBJ databases">
        <title>The completed genome sequence of the pathogenic ascomycete fungus Penicillium digitatum.</title>
        <authorList>
            <person name="Wang M."/>
        </authorList>
    </citation>
    <scope>NUCLEOTIDE SEQUENCE [LARGE SCALE GENOMIC DNA]</scope>
    <source>
        <strain evidence="7 8">PdW03</strain>
    </source>
</reference>
<protein>
    <submittedName>
        <fullName evidence="7">COP9 signalosome subunit 8 (CsnH), putative</fullName>
    </submittedName>
</protein>
<evidence type="ECO:0000313" key="7">
    <source>
        <dbReference type="EMBL" id="QQK44304.1"/>
    </source>
</evidence>
<evidence type="ECO:0000256" key="2">
    <source>
        <dbReference type="ARBA" id="ARBA00004496"/>
    </source>
</evidence>
<dbReference type="EMBL" id="CP060776">
    <property type="protein sequence ID" value="QQK44304.1"/>
    <property type="molecule type" value="Genomic_DNA"/>
</dbReference>
<dbReference type="GO" id="GO:0008180">
    <property type="term" value="C:COP9 signalosome"/>
    <property type="evidence" value="ECO:0007669"/>
    <property type="project" value="UniProtKB-KW"/>
</dbReference>
<dbReference type="GO" id="GO:0010387">
    <property type="term" value="P:COP9 signalosome assembly"/>
    <property type="evidence" value="ECO:0007669"/>
    <property type="project" value="InterPro"/>
</dbReference>
<feature type="domain" description="CSN8/PSMD8/EIF3K" evidence="6">
    <location>
        <begin position="56"/>
        <end position="195"/>
    </location>
</feature>
<dbReference type="OMA" id="LRAVWQT"/>
<organism evidence="7 8">
    <name type="scientific">Penicillium digitatum</name>
    <name type="common">Green mold</name>
    <dbReference type="NCBI Taxonomy" id="36651"/>
    <lineage>
        <taxon>Eukaryota</taxon>
        <taxon>Fungi</taxon>
        <taxon>Dikarya</taxon>
        <taxon>Ascomycota</taxon>
        <taxon>Pezizomycotina</taxon>
        <taxon>Eurotiomycetes</taxon>
        <taxon>Eurotiomycetidae</taxon>
        <taxon>Eurotiales</taxon>
        <taxon>Aspergillaceae</taxon>
        <taxon>Penicillium</taxon>
    </lineage>
</organism>
<accession>A0A7T6XNE5</accession>
<keyword evidence="4" id="KW-0736">Signalosome</keyword>
<dbReference type="PANTHER" id="PTHR13339:SF0">
    <property type="entry name" value="COP9 SIGNALOSOME COMPLEX SUBUNIT 8"/>
    <property type="match status" value="1"/>
</dbReference>
<dbReference type="GO" id="GO:0000338">
    <property type="term" value="P:protein deneddylation"/>
    <property type="evidence" value="ECO:0007669"/>
    <property type="project" value="InterPro"/>
</dbReference>
<keyword evidence="5" id="KW-0539">Nucleus</keyword>
<evidence type="ECO:0000313" key="8">
    <source>
        <dbReference type="Proteomes" id="UP000595662"/>
    </source>
</evidence>
<dbReference type="GO" id="GO:0005737">
    <property type="term" value="C:cytoplasm"/>
    <property type="evidence" value="ECO:0007669"/>
    <property type="project" value="UniProtKB-SubCell"/>
</dbReference>
<evidence type="ECO:0000256" key="1">
    <source>
        <dbReference type="ARBA" id="ARBA00004123"/>
    </source>
</evidence>
<dbReference type="KEGG" id="pdp:PDIP_61220"/>
<dbReference type="Pfam" id="PF10075">
    <property type="entry name" value="CSN8_PSD8_EIF3K"/>
    <property type="match status" value="1"/>
</dbReference>
<dbReference type="AlphaFoldDB" id="A0A7T6XNE5"/>
<evidence type="ECO:0000256" key="4">
    <source>
        <dbReference type="ARBA" id="ARBA00022790"/>
    </source>
</evidence>
<dbReference type="Proteomes" id="UP000595662">
    <property type="component" value="Chromosome 3"/>
</dbReference>
<dbReference type="VEuPathDB" id="FungiDB:PDIP_61220"/>
<dbReference type="PANTHER" id="PTHR13339">
    <property type="entry name" value="COP9 SIGNALOSOME COMPLEX SUBUNIT 8"/>
    <property type="match status" value="1"/>
</dbReference>
<keyword evidence="3" id="KW-0963">Cytoplasm</keyword>
<comment type="subcellular location">
    <subcellularLocation>
        <location evidence="2">Cytoplasm</location>
    </subcellularLocation>
    <subcellularLocation>
        <location evidence="1">Nucleus</location>
    </subcellularLocation>
</comment>
<evidence type="ECO:0000259" key="6">
    <source>
        <dbReference type="Pfam" id="PF10075"/>
    </source>
</evidence>
<dbReference type="RefSeq" id="XP_014533348.1">
    <property type="nucleotide sequence ID" value="XM_014677862.1"/>
</dbReference>
<evidence type="ECO:0000256" key="5">
    <source>
        <dbReference type="ARBA" id="ARBA00023242"/>
    </source>
</evidence>